<dbReference type="OMA" id="WTSIPTI"/>
<dbReference type="InterPro" id="IPR005828">
    <property type="entry name" value="MFS_sugar_transport-like"/>
</dbReference>
<dbReference type="GO" id="GO:0002854">
    <property type="term" value="P:positive regulation of T cell mediated cytotoxicity directed against tumor cell target"/>
    <property type="evidence" value="ECO:0007669"/>
    <property type="project" value="Ensembl"/>
</dbReference>
<dbReference type="Gene3D" id="1.20.1250.20">
    <property type="entry name" value="MFS general substrate transporter like domains"/>
    <property type="match status" value="1"/>
</dbReference>
<sequence length="478" mass="51976">VAPFAQVLAELGSFGHFQVQLLILLSVPSFLTTFYMFTQVFMVLDEAHYCSVTCVRNQTLNLSAAEQLALGLPLDAAGSPEPCLMFQFLEYILSHSFSETQLCEAGWAYPEGRPLSVENEVRPHHLKETSVYVAGLLTGVLTFGPLCDWIGRKATLLVPLLLFAILDMRPTFMPSFELYMVLCFSVATAGGVQPSLSLCLLPATEWVGPSWRIQAVVLAQCAFSLEQMALAGLACDIRNWRLFQIAGTAPVFLPFCFWALPESARWLLTWGRGEEAKQLIQKVALINRHKLSSQLLSQLAPEKTMDSGPTALAEVGHFGLNIYLTQLIFGAVEVPSQSGTLVLDGLTCITIIFIPLPPDLPVVVTVLALVGKFALAAGFTIFYVDSAELLPTVIRQTGMALVDIFSRIRGILMPLMILLGEHRVSLLVLIYGSLPSGAGLLGPADRDTWPDPEGHCRRPGAVLSEKDLEASGSISSPG</sequence>
<proteinExistence type="predicted"/>
<comment type="subcellular location">
    <subcellularLocation>
        <location evidence="1">Endomembrane system</location>
        <topology evidence="1">Multi-pass membrane protein</topology>
    </subcellularLocation>
</comment>
<feature type="transmembrane region" description="Helical" evidence="6">
    <location>
        <begin position="17"/>
        <end position="37"/>
    </location>
</feature>
<dbReference type="GO" id="GO:0090416">
    <property type="term" value="F:nicotinate transmembrane transporter activity"/>
    <property type="evidence" value="ECO:0007669"/>
    <property type="project" value="Ensembl"/>
</dbReference>
<evidence type="ECO:0000256" key="2">
    <source>
        <dbReference type="ARBA" id="ARBA00022692"/>
    </source>
</evidence>
<dbReference type="AlphaFoldDB" id="A0A452G6N4"/>
<accession>A0A452G6N4</accession>
<name>A0A452G6N4_CAPHI</name>
<dbReference type="GO" id="GO:0015143">
    <property type="term" value="F:urate transmembrane transporter activity"/>
    <property type="evidence" value="ECO:0007669"/>
    <property type="project" value="Ensembl"/>
</dbReference>
<dbReference type="SUPFAM" id="SSF103473">
    <property type="entry name" value="MFS general substrate transporter"/>
    <property type="match status" value="1"/>
</dbReference>
<keyword evidence="4 6" id="KW-0472">Membrane</keyword>
<keyword evidence="8" id="KW-1185">Reference proteome</keyword>
<dbReference type="GeneTree" id="ENSGT00940000154607"/>
<evidence type="ECO:0000313" key="8">
    <source>
        <dbReference type="Proteomes" id="UP000291000"/>
    </source>
</evidence>
<evidence type="ECO:0000256" key="3">
    <source>
        <dbReference type="ARBA" id="ARBA00022989"/>
    </source>
</evidence>
<keyword evidence="2 6" id="KW-0812">Transmembrane</keyword>
<evidence type="ECO:0000256" key="6">
    <source>
        <dbReference type="SAM" id="Phobius"/>
    </source>
</evidence>
<reference evidence="7 8" key="1">
    <citation type="submission" date="2016-04" db="EMBL/GenBank/DDBJ databases">
        <title>Polished mammalian reference genomes with single-molecule sequencing and chromosome conformation capture applied to the Capra hircus genome.</title>
        <authorList>
            <person name="Bickhart D.M."/>
            <person name="Koren S."/>
            <person name="Rosen B."/>
            <person name="Hastie A."/>
            <person name="Liachko I."/>
            <person name="Sullivan S.T."/>
            <person name="Burton J."/>
            <person name="Sayre B.L."/>
            <person name="Huson H.J."/>
            <person name="Lee J."/>
            <person name="Lam E."/>
            <person name="Kelley C.M."/>
            <person name="Hutchison J.L."/>
            <person name="Zhou Y."/>
            <person name="Sun J."/>
            <person name="Crisa A."/>
            <person name="Schwartz J.C."/>
            <person name="Hammond J.A."/>
            <person name="Schroeder S.G."/>
            <person name="Liu G.E."/>
            <person name="Dunham M."/>
            <person name="Shendure J."/>
            <person name="Sonstegard T.S."/>
            <person name="Phillippy A.M."/>
            <person name="Van Tassell C.P."/>
            <person name="Smith T.P."/>
        </authorList>
    </citation>
    <scope>NUCLEOTIDE SEQUENCE [LARGE SCALE GENOMIC DNA]</scope>
</reference>
<feature type="region of interest" description="Disordered" evidence="5">
    <location>
        <begin position="449"/>
        <end position="478"/>
    </location>
</feature>
<dbReference type="PANTHER" id="PTHR24064">
    <property type="entry name" value="SOLUTE CARRIER FAMILY 22 MEMBER"/>
    <property type="match status" value="1"/>
</dbReference>
<dbReference type="GO" id="GO:0005783">
    <property type="term" value="C:endoplasmic reticulum"/>
    <property type="evidence" value="ECO:0007669"/>
    <property type="project" value="Ensembl"/>
</dbReference>
<reference evidence="7" key="3">
    <citation type="submission" date="2025-09" db="UniProtKB">
        <authorList>
            <consortium name="Ensembl"/>
        </authorList>
    </citation>
    <scope>IDENTIFICATION</scope>
</reference>
<evidence type="ECO:0000313" key="7">
    <source>
        <dbReference type="Ensembl" id="ENSCHIP00000032254.1"/>
    </source>
</evidence>
<protein>
    <submittedName>
        <fullName evidence="7">Solute carrier family 22 member 13</fullName>
    </submittedName>
</protein>
<dbReference type="EMBL" id="LWLT01000024">
    <property type="status" value="NOT_ANNOTATED_CDS"/>
    <property type="molecule type" value="Genomic_DNA"/>
</dbReference>
<dbReference type="GO" id="GO:0045922">
    <property type="term" value="P:negative regulation of fatty acid metabolic process"/>
    <property type="evidence" value="ECO:0007669"/>
    <property type="project" value="Ensembl"/>
</dbReference>
<dbReference type="Ensembl" id="ENSCHIT00000040129.1">
    <property type="protein sequence ID" value="ENSCHIP00000032254.1"/>
    <property type="gene ID" value="ENSCHIG00000026295.1"/>
</dbReference>
<gene>
    <name evidence="7" type="primary">SLC22A13</name>
</gene>
<reference evidence="7" key="2">
    <citation type="submission" date="2025-08" db="UniProtKB">
        <authorList>
            <consortium name="Ensembl"/>
        </authorList>
    </citation>
    <scope>IDENTIFICATION</scope>
</reference>
<evidence type="ECO:0000256" key="5">
    <source>
        <dbReference type="SAM" id="MobiDB-lite"/>
    </source>
</evidence>
<keyword evidence="3 6" id="KW-1133">Transmembrane helix</keyword>
<dbReference type="STRING" id="9925.ENSCHIP00000032254"/>
<dbReference type="Pfam" id="PF00083">
    <property type="entry name" value="Sugar_tr"/>
    <property type="match status" value="1"/>
</dbReference>
<evidence type="ECO:0000256" key="1">
    <source>
        <dbReference type="ARBA" id="ARBA00004127"/>
    </source>
</evidence>
<dbReference type="GO" id="GO:0005794">
    <property type="term" value="C:Golgi apparatus"/>
    <property type="evidence" value="ECO:0007669"/>
    <property type="project" value="Ensembl"/>
</dbReference>
<organism evidence="7 8">
    <name type="scientific">Capra hircus</name>
    <name type="common">Goat</name>
    <dbReference type="NCBI Taxonomy" id="9925"/>
    <lineage>
        <taxon>Eukaryota</taxon>
        <taxon>Metazoa</taxon>
        <taxon>Chordata</taxon>
        <taxon>Craniata</taxon>
        <taxon>Vertebrata</taxon>
        <taxon>Euteleostomi</taxon>
        <taxon>Mammalia</taxon>
        <taxon>Eutheria</taxon>
        <taxon>Laurasiatheria</taxon>
        <taxon>Artiodactyla</taxon>
        <taxon>Ruminantia</taxon>
        <taxon>Pecora</taxon>
        <taxon>Bovidae</taxon>
        <taxon>Caprinae</taxon>
        <taxon>Capra</taxon>
    </lineage>
</organism>
<dbReference type="InterPro" id="IPR036259">
    <property type="entry name" value="MFS_trans_sf"/>
</dbReference>
<evidence type="ECO:0000256" key="4">
    <source>
        <dbReference type="ARBA" id="ARBA00023136"/>
    </source>
</evidence>
<dbReference type="GO" id="GO:0016324">
    <property type="term" value="C:apical plasma membrane"/>
    <property type="evidence" value="ECO:0007669"/>
    <property type="project" value="Ensembl"/>
</dbReference>
<dbReference type="Bgee" id="ENSCHIG00000026295">
    <property type="expression patterns" value="Expressed in liver and 16 other cell types or tissues"/>
</dbReference>
<dbReference type="Proteomes" id="UP000291000">
    <property type="component" value="Chromosome 22"/>
</dbReference>